<proteinExistence type="predicted"/>
<dbReference type="OMA" id="FEVFMPC"/>
<feature type="compositionally biased region" description="Polar residues" evidence="2">
    <location>
        <begin position="341"/>
        <end position="360"/>
    </location>
</feature>
<sequence>MNFSDSSSDALSSLYEAIDLSDGDMICCFAQSQGNKYCITTLPNTRRKKISTLLQTLALYELGSEGPDAARTVETTLAELTKNLICRRPIILHAVKFEIAGKRYKDNLEYVYFLLTSKFEGWQLERKAEKLRNNRQHTPTRTSRKPMAKFNGYASNSKNVGYSDENSCEDSCEDSEDTADENEFDTRKREKIQRPKLVRESPHGEQDILVTPVRSRRTRNQRMVLTSTRATRGSFEPPSSPSSSDDEFIVSPTSVTSPDPDELFTPLSAASTPDSLASSVGIESRRFYSRTSYRKRQDASPTRGAELANLDVLSRDMRRKLNLGRIISDKEEDSDDESNSGVQSQNSESDQEATTSSTPRQLIRLVPKRQEVRKILECMAKSPGKKGFAPGYIYGFTDPTAQGNHIKIGYTEYPVAKRMRKWKTCGYKPLVKFEVFMPCAVKKMEELIHRTLYIEAEYASCPATSCRKMHREWFNISESDAREVVKIWEKFSNLMPYNESRQLNVIWESIVTAQLAKTWSSDTKAWLKEELLTIVSKETKLRDSLEEKKRERKEIQRQLSKVEEDEKRLQKQLEGLAIGDR</sequence>
<feature type="compositionally biased region" description="Basic and acidic residues" evidence="2">
    <location>
        <begin position="197"/>
        <end position="206"/>
    </location>
</feature>
<evidence type="ECO:0000313" key="4">
    <source>
        <dbReference type="EMBL" id="OBS19521.1"/>
    </source>
</evidence>
<feature type="compositionally biased region" description="Acidic residues" evidence="2">
    <location>
        <begin position="166"/>
        <end position="183"/>
    </location>
</feature>
<keyword evidence="5" id="KW-1185">Reference proteome</keyword>
<dbReference type="SMART" id="SM00974">
    <property type="entry name" value="T5orf172"/>
    <property type="match status" value="1"/>
</dbReference>
<dbReference type="Proteomes" id="UP000091967">
    <property type="component" value="Unassembled WGS sequence"/>
</dbReference>
<dbReference type="AlphaFoldDB" id="A0A1B8AGA2"/>
<dbReference type="InterPro" id="IPR053006">
    <property type="entry name" value="Meiosis_regulatory"/>
</dbReference>
<evidence type="ECO:0000313" key="5">
    <source>
        <dbReference type="Proteomes" id="UP000091967"/>
    </source>
</evidence>
<accession>A0A1B8AGA2</accession>
<dbReference type="Pfam" id="PF10544">
    <property type="entry name" value="T5orf172"/>
    <property type="match status" value="1"/>
</dbReference>
<feature type="compositionally biased region" description="Low complexity" evidence="2">
    <location>
        <begin position="234"/>
        <end position="243"/>
    </location>
</feature>
<feature type="region of interest" description="Disordered" evidence="2">
    <location>
        <begin position="324"/>
        <end position="363"/>
    </location>
</feature>
<feature type="compositionally biased region" description="Polar residues" evidence="2">
    <location>
        <begin position="221"/>
        <end position="231"/>
    </location>
</feature>
<dbReference type="STRING" id="36050.A0A1B8AGA2"/>
<evidence type="ECO:0000256" key="1">
    <source>
        <dbReference type="SAM" id="Coils"/>
    </source>
</evidence>
<evidence type="ECO:0000259" key="3">
    <source>
        <dbReference type="SMART" id="SM00974"/>
    </source>
</evidence>
<evidence type="ECO:0000256" key="2">
    <source>
        <dbReference type="SAM" id="MobiDB-lite"/>
    </source>
</evidence>
<organism evidence="4 5">
    <name type="scientific">Fusarium poae</name>
    <dbReference type="NCBI Taxonomy" id="36050"/>
    <lineage>
        <taxon>Eukaryota</taxon>
        <taxon>Fungi</taxon>
        <taxon>Dikarya</taxon>
        <taxon>Ascomycota</taxon>
        <taxon>Pezizomycotina</taxon>
        <taxon>Sordariomycetes</taxon>
        <taxon>Hypocreomycetidae</taxon>
        <taxon>Hypocreales</taxon>
        <taxon>Nectriaceae</taxon>
        <taxon>Fusarium</taxon>
    </lineage>
</organism>
<comment type="caution">
    <text evidence="4">The sequence shown here is derived from an EMBL/GenBank/DDBJ whole genome shotgun (WGS) entry which is preliminary data.</text>
</comment>
<reference evidence="4 5" key="1">
    <citation type="submission" date="2016-06" db="EMBL/GenBank/DDBJ databases">
        <title>Living apart together: crosstalk between the core and supernumerary genomes in a fungal plant pathogen.</title>
        <authorList>
            <person name="Vanheule A."/>
            <person name="Audenaert K."/>
            <person name="Warris S."/>
            <person name="Van De Geest H."/>
            <person name="Schijlen E."/>
            <person name="Hofte M."/>
            <person name="De Saeger S."/>
            <person name="Haesaert G."/>
            <person name="Waalwijk C."/>
            <person name="Van Der Lee T."/>
        </authorList>
    </citation>
    <scope>NUCLEOTIDE SEQUENCE [LARGE SCALE GENOMIC DNA]</scope>
    <source>
        <strain evidence="4 5">2516</strain>
    </source>
</reference>
<dbReference type="OrthoDB" id="3511049at2759"/>
<feature type="compositionally biased region" description="Polar residues" evidence="2">
    <location>
        <begin position="268"/>
        <end position="278"/>
    </location>
</feature>
<gene>
    <name evidence="4" type="ORF">FPOA_11247</name>
</gene>
<feature type="coiled-coil region" evidence="1">
    <location>
        <begin position="534"/>
        <end position="572"/>
    </location>
</feature>
<protein>
    <recommendedName>
        <fullName evidence="3">Bacteriophage T5 Orf172 DNA-binding domain-containing protein</fullName>
    </recommendedName>
</protein>
<name>A0A1B8AGA2_FUSPO</name>
<feature type="domain" description="Bacteriophage T5 Orf172 DNA-binding" evidence="3">
    <location>
        <begin position="400"/>
        <end position="488"/>
    </location>
</feature>
<dbReference type="PANTHER" id="PTHR28094">
    <property type="entry name" value="MEIOTICALLY UP-REGULATED GENE 113 PROTEIN"/>
    <property type="match status" value="1"/>
</dbReference>
<feature type="region of interest" description="Disordered" evidence="2">
    <location>
        <begin position="130"/>
        <end position="280"/>
    </location>
</feature>
<keyword evidence="1" id="KW-0175">Coiled coil</keyword>
<dbReference type="EMBL" id="LYXU01000004">
    <property type="protein sequence ID" value="OBS19521.1"/>
    <property type="molecule type" value="Genomic_DNA"/>
</dbReference>
<dbReference type="PANTHER" id="PTHR28094:SF1">
    <property type="entry name" value="MEIOTICALLY UP-REGULATED GENE 113 PROTEIN"/>
    <property type="match status" value="1"/>
</dbReference>
<dbReference type="InterPro" id="IPR018306">
    <property type="entry name" value="Phage_T5_Orf172_DNA-bd"/>
</dbReference>